<comment type="caution">
    <text evidence="1">The sequence shown here is derived from an EMBL/GenBank/DDBJ whole genome shotgun (WGS) entry which is preliminary data.</text>
</comment>
<sequence length="85" mass="9108">MTFSLVVAVMATLAGAVHAIMVCLALQGVIRIENAELAAWCSRAIRPTFQVFAPLAAAHYVLHGYDHGLILTTGYCVAMGVFLMK</sequence>
<dbReference type="Proteomes" id="UP000070810">
    <property type="component" value="Unassembled WGS sequence"/>
</dbReference>
<keyword evidence="2" id="KW-1185">Reference proteome</keyword>
<reference evidence="1 2" key="1">
    <citation type="journal article" date="2016" name="Front. Microbiol.">
        <title>Genomic Resource of Rice Seed Associated Bacteria.</title>
        <authorList>
            <person name="Midha S."/>
            <person name="Bansal K."/>
            <person name="Sharma S."/>
            <person name="Kumar N."/>
            <person name="Patil P.P."/>
            <person name="Chaudhry V."/>
            <person name="Patil P.B."/>
        </authorList>
    </citation>
    <scope>NUCLEOTIDE SEQUENCE [LARGE SCALE GENOMIC DNA]</scope>
    <source>
        <strain evidence="1 2">NS354</strain>
    </source>
</reference>
<dbReference type="PATRIC" id="fig|1079994.3.peg.1378"/>
<protein>
    <submittedName>
        <fullName evidence="1">Uncharacterized protein</fullName>
    </submittedName>
</protein>
<organism evidence="1 2">
    <name type="scientific">Leucobacter chromiiresistens</name>
    <dbReference type="NCBI Taxonomy" id="1079994"/>
    <lineage>
        <taxon>Bacteria</taxon>
        <taxon>Bacillati</taxon>
        <taxon>Actinomycetota</taxon>
        <taxon>Actinomycetes</taxon>
        <taxon>Micrococcales</taxon>
        <taxon>Microbacteriaceae</taxon>
        <taxon>Leucobacter</taxon>
    </lineage>
</organism>
<evidence type="ECO:0000313" key="1">
    <source>
        <dbReference type="EMBL" id="KTR86124.1"/>
    </source>
</evidence>
<dbReference type="AlphaFoldDB" id="A0A147ENS6"/>
<gene>
    <name evidence="1" type="ORF">NS354_06430</name>
</gene>
<name>A0A147ENS6_9MICO</name>
<evidence type="ECO:0000313" key="2">
    <source>
        <dbReference type="Proteomes" id="UP000070810"/>
    </source>
</evidence>
<dbReference type="EMBL" id="LDRK01000028">
    <property type="protein sequence ID" value="KTR86124.1"/>
    <property type="molecule type" value="Genomic_DNA"/>
</dbReference>
<accession>A0A147ENS6</accession>
<proteinExistence type="predicted"/>